<proteinExistence type="predicted"/>
<reference evidence="1" key="1">
    <citation type="submission" date="2021-01" db="EMBL/GenBank/DDBJ databases">
        <authorList>
            <person name="Sun Q."/>
        </authorList>
    </citation>
    <scope>NUCLEOTIDE SEQUENCE</scope>
    <source>
        <strain evidence="1">YIM B02566</strain>
    </source>
</reference>
<keyword evidence="2" id="KW-1185">Reference proteome</keyword>
<dbReference type="Proteomes" id="UP000616151">
    <property type="component" value="Unassembled WGS sequence"/>
</dbReference>
<comment type="caution">
    <text evidence="1">The sequence shown here is derived from an EMBL/GenBank/DDBJ whole genome shotgun (WGS) entry which is preliminary data.</text>
</comment>
<sequence>MTEQISADAEVTLRRISAATVWDVCALSNTLSPEHRNLVADNGASIAQAHFSENAWMRAIYADETLVGFVMLHIGADHDDGIDCPGAFLWRLMVGGPFQRKGYGEKAIALIVRDLKAQGFTELQTSYGQETGNAEGFYKRLGFVTTGEMYDDEVEAVLKF</sequence>
<gene>
    <name evidence="1" type="ORF">JHL16_17095</name>
</gene>
<organism evidence="1 2">
    <name type="scientific">Taklimakanibacter albus</name>
    <dbReference type="NCBI Taxonomy" id="2800327"/>
    <lineage>
        <taxon>Bacteria</taxon>
        <taxon>Pseudomonadati</taxon>
        <taxon>Pseudomonadota</taxon>
        <taxon>Alphaproteobacteria</taxon>
        <taxon>Hyphomicrobiales</taxon>
        <taxon>Aestuariivirgaceae</taxon>
        <taxon>Taklimakanibacter</taxon>
    </lineage>
</organism>
<dbReference type="EMBL" id="JAENHL010000007">
    <property type="protein sequence ID" value="MBK1868078.1"/>
    <property type="molecule type" value="Genomic_DNA"/>
</dbReference>
<protein>
    <submittedName>
        <fullName evidence="1">GNAT family N-acetyltransferase</fullName>
    </submittedName>
</protein>
<evidence type="ECO:0000313" key="1">
    <source>
        <dbReference type="EMBL" id="MBK1868078.1"/>
    </source>
</evidence>
<evidence type="ECO:0000313" key="2">
    <source>
        <dbReference type="Proteomes" id="UP000616151"/>
    </source>
</evidence>
<accession>A0ACC5R627</accession>
<name>A0ACC5R627_9HYPH</name>